<dbReference type="InterPro" id="IPR050890">
    <property type="entry name" value="PTS_EIIA_component"/>
</dbReference>
<keyword evidence="2" id="KW-0813">Transport</keyword>
<dbReference type="InterPro" id="IPR001127">
    <property type="entry name" value="PTS_EIIA_1_perm"/>
</dbReference>
<dbReference type="STRING" id="1236220.SAMN04488112_10276"/>
<dbReference type="Pfam" id="PF00358">
    <property type="entry name" value="PTS_EIIA_1"/>
    <property type="match status" value="1"/>
</dbReference>
<keyword evidence="9" id="KW-1185">Reference proteome</keyword>
<dbReference type="GO" id="GO:0009401">
    <property type="term" value="P:phosphoenolpyruvate-dependent sugar phosphotransferase system"/>
    <property type="evidence" value="ECO:0007669"/>
    <property type="project" value="UniProtKB-KW"/>
</dbReference>
<dbReference type="PROSITE" id="PS51093">
    <property type="entry name" value="PTS_EIIA_TYPE_1"/>
    <property type="match status" value="1"/>
</dbReference>
<keyword evidence="6" id="KW-0418">Kinase</keyword>
<comment type="subcellular location">
    <subcellularLocation>
        <location evidence="1">Cytoplasm</location>
    </subcellularLocation>
</comment>
<evidence type="ECO:0000259" key="7">
    <source>
        <dbReference type="PROSITE" id="PS51093"/>
    </source>
</evidence>
<dbReference type="Gene3D" id="2.70.70.10">
    <property type="entry name" value="Glucose Permease (Domain IIA)"/>
    <property type="match status" value="1"/>
</dbReference>
<accession>A0A1G6I679</accession>
<evidence type="ECO:0000256" key="6">
    <source>
        <dbReference type="ARBA" id="ARBA00022777"/>
    </source>
</evidence>
<dbReference type="FunFam" id="2.70.70.10:FF:000001">
    <property type="entry name" value="PTS system glucose-specific IIA component"/>
    <property type="match status" value="1"/>
</dbReference>
<gene>
    <name evidence="8" type="ORF">SAMN04488112_10276</name>
</gene>
<protein>
    <submittedName>
        <fullName evidence="8">PTS system, glucose-specific IIA component</fullName>
    </submittedName>
</protein>
<dbReference type="SUPFAM" id="SSF51261">
    <property type="entry name" value="Duplicated hybrid motif"/>
    <property type="match status" value="1"/>
</dbReference>
<evidence type="ECO:0000256" key="4">
    <source>
        <dbReference type="ARBA" id="ARBA00022679"/>
    </source>
</evidence>
<evidence type="ECO:0000313" key="9">
    <source>
        <dbReference type="Proteomes" id="UP000199387"/>
    </source>
</evidence>
<proteinExistence type="predicted"/>
<dbReference type="NCBIfam" id="TIGR00830">
    <property type="entry name" value="PTBA"/>
    <property type="match status" value="1"/>
</dbReference>
<organism evidence="8 9">
    <name type="scientific">Melghirimyces thermohalophilus</name>
    <dbReference type="NCBI Taxonomy" id="1236220"/>
    <lineage>
        <taxon>Bacteria</taxon>
        <taxon>Bacillati</taxon>
        <taxon>Bacillota</taxon>
        <taxon>Bacilli</taxon>
        <taxon>Bacillales</taxon>
        <taxon>Thermoactinomycetaceae</taxon>
        <taxon>Melghirimyces</taxon>
    </lineage>
</organism>
<feature type="domain" description="PTS EIIA type-1" evidence="7">
    <location>
        <begin position="33"/>
        <end position="137"/>
    </location>
</feature>
<evidence type="ECO:0000256" key="3">
    <source>
        <dbReference type="ARBA" id="ARBA00022597"/>
    </source>
</evidence>
<evidence type="ECO:0000256" key="2">
    <source>
        <dbReference type="ARBA" id="ARBA00022448"/>
    </source>
</evidence>
<keyword evidence="5" id="KW-0598">Phosphotransferase system</keyword>
<reference evidence="8 9" key="1">
    <citation type="submission" date="2016-10" db="EMBL/GenBank/DDBJ databases">
        <authorList>
            <person name="de Groot N.N."/>
        </authorList>
    </citation>
    <scope>NUCLEOTIDE SEQUENCE [LARGE SCALE GENOMIC DNA]</scope>
    <source>
        <strain evidence="8 9">DSM 45514</strain>
    </source>
</reference>
<dbReference type="GO" id="GO:0016301">
    <property type="term" value="F:kinase activity"/>
    <property type="evidence" value="ECO:0007669"/>
    <property type="project" value="UniProtKB-KW"/>
</dbReference>
<keyword evidence="3" id="KW-0762">Sugar transport</keyword>
<evidence type="ECO:0000256" key="1">
    <source>
        <dbReference type="ARBA" id="ARBA00004496"/>
    </source>
</evidence>
<dbReference type="GO" id="GO:0005737">
    <property type="term" value="C:cytoplasm"/>
    <property type="evidence" value="ECO:0007669"/>
    <property type="project" value="UniProtKB-SubCell"/>
</dbReference>
<dbReference type="EMBL" id="FMZA01000002">
    <property type="protein sequence ID" value="SDC01951.1"/>
    <property type="molecule type" value="Genomic_DNA"/>
</dbReference>
<dbReference type="Proteomes" id="UP000199387">
    <property type="component" value="Unassembled WGS sequence"/>
</dbReference>
<dbReference type="PROSITE" id="PS00371">
    <property type="entry name" value="PTS_EIIA_TYPE_1_HIS"/>
    <property type="match status" value="1"/>
</dbReference>
<dbReference type="PANTHER" id="PTHR45008">
    <property type="entry name" value="PTS SYSTEM GLUCOSE-SPECIFIC EIIA COMPONENT"/>
    <property type="match status" value="1"/>
</dbReference>
<dbReference type="InterPro" id="IPR011055">
    <property type="entry name" value="Dup_hybrid_motif"/>
</dbReference>
<dbReference type="AlphaFoldDB" id="A0A1G6I679"/>
<dbReference type="PANTHER" id="PTHR45008:SF1">
    <property type="entry name" value="PTS SYSTEM GLUCOSE-SPECIFIC EIIA COMPONENT"/>
    <property type="match status" value="1"/>
</dbReference>
<keyword evidence="4" id="KW-0808">Transferase</keyword>
<sequence length="165" mass="17973">MDVFKKWFGKKDPNVVIAAPIKGKVVSLNEVPDPVFSDKMMGDGVAIQPEEGMVYAPVDGEIAQMFHTGHAVGIRTKEGVEVLIHIGLETVSLEGEGFTTKVEQGDRVKTGQPLIQFSLDTVKEKAKSTITPVVVTNMDLVDSLAPKLSEQVDVEEPVMEVKLKK</sequence>
<evidence type="ECO:0000313" key="8">
    <source>
        <dbReference type="EMBL" id="SDC01951.1"/>
    </source>
</evidence>
<evidence type="ECO:0000256" key="5">
    <source>
        <dbReference type="ARBA" id="ARBA00022683"/>
    </source>
</evidence>
<dbReference type="OrthoDB" id="92465at2"/>
<name>A0A1G6I679_9BACL</name>